<organism evidence="6 7">
    <name type="scientific">Rhizopus oryzae</name>
    <name type="common">Mucormycosis agent</name>
    <name type="synonym">Rhizopus arrhizus var. delemar</name>
    <dbReference type="NCBI Taxonomy" id="64495"/>
    <lineage>
        <taxon>Eukaryota</taxon>
        <taxon>Fungi</taxon>
        <taxon>Fungi incertae sedis</taxon>
        <taxon>Mucoromycota</taxon>
        <taxon>Mucoromycotina</taxon>
        <taxon>Mucoromycetes</taxon>
        <taxon>Mucorales</taxon>
        <taxon>Mucorineae</taxon>
        <taxon>Rhizopodaceae</taxon>
        <taxon>Rhizopus</taxon>
    </lineage>
</organism>
<evidence type="ECO:0000313" key="7">
    <source>
        <dbReference type="Proteomes" id="UP000716291"/>
    </source>
</evidence>
<protein>
    <recommendedName>
        <fullName evidence="5">SHSP domain-containing protein</fullName>
    </recommendedName>
</protein>
<feature type="region of interest" description="Disordered" evidence="4">
    <location>
        <begin position="90"/>
        <end position="114"/>
    </location>
</feature>
<dbReference type="Gene3D" id="2.60.40.790">
    <property type="match status" value="1"/>
</dbReference>
<accession>A0A9P6X401</accession>
<dbReference type="InterPro" id="IPR002068">
    <property type="entry name" value="A-crystallin/Hsp20_dom"/>
</dbReference>
<dbReference type="AlphaFoldDB" id="A0A9P6X401"/>
<evidence type="ECO:0000256" key="2">
    <source>
        <dbReference type="PROSITE-ProRule" id="PRU00285"/>
    </source>
</evidence>
<dbReference type="Pfam" id="PF00011">
    <property type="entry name" value="HSP20"/>
    <property type="match status" value="1"/>
</dbReference>
<evidence type="ECO:0000256" key="4">
    <source>
        <dbReference type="SAM" id="MobiDB-lite"/>
    </source>
</evidence>
<name>A0A9P6X401_RHIOR</name>
<reference evidence="6" key="1">
    <citation type="journal article" date="2020" name="Microb. Genom.">
        <title>Genetic diversity of clinical and environmental Mucorales isolates obtained from an investigation of mucormycosis cases among solid organ transplant recipients.</title>
        <authorList>
            <person name="Nguyen M.H."/>
            <person name="Kaul D."/>
            <person name="Muto C."/>
            <person name="Cheng S.J."/>
            <person name="Richter R.A."/>
            <person name="Bruno V.M."/>
            <person name="Liu G."/>
            <person name="Beyhan S."/>
            <person name="Sundermann A.J."/>
            <person name="Mounaud S."/>
            <person name="Pasculle A.W."/>
            <person name="Nierman W.C."/>
            <person name="Driscoll E."/>
            <person name="Cumbie R."/>
            <person name="Clancy C.J."/>
            <person name="Dupont C.L."/>
        </authorList>
    </citation>
    <scope>NUCLEOTIDE SEQUENCE</scope>
    <source>
        <strain evidence="6">GL11</strain>
    </source>
</reference>
<feature type="domain" description="SHSP" evidence="5">
    <location>
        <begin position="41"/>
        <end position="172"/>
    </location>
</feature>
<comment type="similarity">
    <text evidence="2 3">Belongs to the small heat shock protein (HSP20) family.</text>
</comment>
<dbReference type="PANTHER" id="PTHR11527">
    <property type="entry name" value="HEAT-SHOCK PROTEIN 20 FAMILY MEMBER"/>
    <property type="match status" value="1"/>
</dbReference>
<dbReference type="CDD" id="cd06464">
    <property type="entry name" value="ACD_sHsps-like"/>
    <property type="match status" value="1"/>
</dbReference>
<evidence type="ECO:0000256" key="1">
    <source>
        <dbReference type="ARBA" id="ARBA00023016"/>
    </source>
</evidence>
<keyword evidence="7" id="KW-1185">Reference proteome</keyword>
<gene>
    <name evidence="6" type="ORF">G6F64_008904</name>
</gene>
<sequence length="172" mass="19289">MALTNRFFNDAFRDMHRAISLMDDPSFFDNARRSLQSAGNSIGSVSRYPATNISETPEGYELQAELPGYDKKDIHIDLADDHTLLLSGSVEHRRESSSSNQEQEQTAATSKDVKSTSPKWWVNERVSGSFQRSFSFPNSINSSGIKASYENGILKILLPKANNENKKRITID</sequence>
<dbReference type="InterPro" id="IPR031107">
    <property type="entry name" value="Small_HSP"/>
</dbReference>
<proteinExistence type="inferred from homology"/>
<dbReference type="EMBL" id="JAANQT010001533">
    <property type="protein sequence ID" value="KAG1304794.1"/>
    <property type="molecule type" value="Genomic_DNA"/>
</dbReference>
<evidence type="ECO:0000313" key="6">
    <source>
        <dbReference type="EMBL" id="KAG1304794.1"/>
    </source>
</evidence>
<dbReference type="SUPFAM" id="SSF49764">
    <property type="entry name" value="HSP20-like chaperones"/>
    <property type="match status" value="1"/>
</dbReference>
<keyword evidence="1" id="KW-0346">Stress response</keyword>
<evidence type="ECO:0000256" key="3">
    <source>
        <dbReference type="RuleBase" id="RU003616"/>
    </source>
</evidence>
<comment type="caution">
    <text evidence="6">The sequence shown here is derived from an EMBL/GenBank/DDBJ whole genome shotgun (WGS) entry which is preliminary data.</text>
</comment>
<evidence type="ECO:0000259" key="5">
    <source>
        <dbReference type="PROSITE" id="PS01031"/>
    </source>
</evidence>
<dbReference type="PROSITE" id="PS01031">
    <property type="entry name" value="SHSP"/>
    <property type="match status" value="1"/>
</dbReference>
<dbReference type="InterPro" id="IPR008978">
    <property type="entry name" value="HSP20-like_chaperone"/>
</dbReference>
<dbReference type="Proteomes" id="UP000716291">
    <property type="component" value="Unassembled WGS sequence"/>
</dbReference>